<dbReference type="GO" id="GO:0008360">
    <property type="term" value="P:regulation of cell shape"/>
    <property type="evidence" value="ECO:0007669"/>
    <property type="project" value="UniProtKB-KW"/>
</dbReference>
<dbReference type="EMBL" id="AP013060">
    <property type="protein sequence ID" value="BAN26922.1"/>
    <property type="molecule type" value="Genomic_DNA"/>
</dbReference>
<evidence type="ECO:0000256" key="6">
    <source>
        <dbReference type="ARBA" id="ARBA00022989"/>
    </source>
</evidence>
<reference evidence="11 12" key="1">
    <citation type="journal article" date="2013" name="Genome Announc.">
        <title>Complete Genome Sequence of Burkholderia sp. Strain RPE64, Bacterial Symbiont of the Bean Bug Riptortus pedestris.</title>
        <authorList>
            <person name="Shibata T.F."/>
            <person name="Maeda T."/>
            <person name="Nikoh N."/>
            <person name="Yamaguchi K."/>
            <person name="Oshima K."/>
            <person name="Hattori M."/>
            <person name="Nishiyama T."/>
            <person name="Hasebe M."/>
            <person name="Fukatsu T."/>
            <person name="Kikuchi Y."/>
            <person name="Shigenobu S."/>
        </authorList>
    </citation>
    <scope>NUCLEOTIDE SEQUENCE [LARGE SCALE GENOMIC DNA]</scope>
</reference>
<dbReference type="GO" id="GO:0005886">
    <property type="term" value="C:plasma membrane"/>
    <property type="evidence" value="ECO:0007669"/>
    <property type="project" value="UniProtKB-SubCell"/>
</dbReference>
<dbReference type="Pfam" id="PF03023">
    <property type="entry name" value="MurJ"/>
    <property type="match status" value="1"/>
</dbReference>
<dbReference type="PANTHER" id="PTHR47019">
    <property type="entry name" value="LIPID II FLIPPASE MURJ"/>
    <property type="match status" value="1"/>
</dbReference>
<keyword evidence="4" id="KW-0133">Cell shape</keyword>
<evidence type="ECO:0000313" key="11">
    <source>
        <dbReference type="EMBL" id="BAN26922.1"/>
    </source>
</evidence>
<evidence type="ECO:0000256" key="1">
    <source>
        <dbReference type="ARBA" id="ARBA00004651"/>
    </source>
</evidence>
<dbReference type="InterPro" id="IPR004268">
    <property type="entry name" value="MurJ"/>
</dbReference>
<feature type="transmembrane region" description="Helical" evidence="10">
    <location>
        <begin position="189"/>
        <end position="208"/>
    </location>
</feature>
<feature type="transmembrane region" description="Helical" evidence="10">
    <location>
        <begin position="214"/>
        <end position="236"/>
    </location>
</feature>
<evidence type="ECO:0000256" key="7">
    <source>
        <dbReference type="ARBA" id="ARBA00023136"/>
    </source>
</evidence>
<evidence type="ECO:0000256" key="4">
    <source>
        <dbReference type="ARBA" id="ARBA00022960"/>
    </source>
</evidence>
<evidence type="ECO:0000256" key="5">
    <source>
        <dbReference type="ARBA" id="ARBA00022984"/>
    </source>
</evidence>
<feature type="transmembrane region" description="Helical" evidence="10">
    <location>
        <begin position="159"/>
        <end position="177"/>
    </location>
</feature>
<feature type="transmembrane region" description="Helical" evidence="10">
    <location>
        <begin position="79"/>
        <end position="104"/>
    </location>
</feature>
<keyword evidence="7 10" id="KW-0472">Membrane</keyword>
<evidence type="ECO:0000256" key="2">
    <source>
        <dbReference type="ARBA" id="ARBA00022475"/>
    </source>
</evidence>
<keyword evidence="12" id="KW-1185">Reference proteome</keyword>
<feature type="transmembrane region" description="Helical" evidence="10">
    <location>
        <begin position="116"/>
        <end position="139"/>
    </location>
</feature>
<feature type="transmembrane region" description="Helical" evidence="10">
    <location>
        <begin position="39"/>
        <end position="59"/>
    </location>
</feature>
<organism evidence="11 12">
    <name type="scientific">Caballeronia insecticola</name>
    <dbReference type="NCBI Taxonomy" id="758793"/>
    <lineage>
        <taxon>Bacteria</taxon>
        <taxon>Pseudomonadati</taxon>
        <taxon>Pseudomonadota</taxon>
        <taxon>Betaproteobacteria</taxon>
        <taxon>Burkholderiales</taxon>
        <taxon>Burkholderiaceae</taxon>
        <taxon>Caballeronia</taxon>
    </lineage>
</organism>
<comment type="subcellular location">
    <subcellularLocation>
        <location evidence="1">Cell membrane</location>
        <topology evidence="1">Multi-pass membrane protein</topology>
    </subcellularLocation>
</comment>
<keyword evidence="5" id="KW-0573">Peptidoglycan synthesis</keyword>
<feature type="transmembrane region" description="Helical" evidence="10">
    <location>
        <begin position="341"/>
        <end position="362"/>
    </location>
</feature>
<protein>
    <submittedName>
        <fullName evidence="11">Virulence factor MVIN family protein</fullName>
    </submittedName>
</protein>
<name>R4X423_9BURK</name>
<keyword evidence="2" id="KW-1003">Cell membrane</keyword>
<evidence type="ECO:0000313" key="12">
    <source>
        <dbReference type="Proteomes" id="UP000013966"/>
    </source>
</evidence>
<dbReference type="KEGG" id="buo:BRPE64_CCDS08390"/>
<keyword evidence="6 10" id="KW-1133">Transmembrane helix</keyword>
<dbReference type="PANTHER" id="PTHR47019:SF1">
    <property type="entry name" value="LIPID II FLIPPASE MURJ"/>
    <property type="match status" value="1"/>
</dbReference>
<keyword evidence="3 10" id="KW-0812">Transmembrane</keyword>
<comment type="similarity">
    <text evidence="9">Belongs to the MurJ/MviN family.</text>
</comment>
<evidence type="ECO:0000256" key="9">
    <source>
        <dbReference type="ARBA" id="ARBA00061532"/>
    </source>
</evidence>
<dbReference type="HOGENOM" id="CLU_006797_4_2_4"/>
<sequence length="475" mass="51493">MQAIAYRSRAQSFGEYVLTSAIGVLRRRILSVHADHRRIAKGALIVSLFVFLGKGTGAFKEMAIAHQYGIGPTVDAYQLALTLVTLLPYTLTNELCILLVPLFVRMRDKKDELADFVSELETACLLLGVVLTGVLLLVWPGVARIVAGNLSEQTREMCLHLLAGLTVVGVLSFTNCISAARLQASGKHINTLLESVPALVLLGFILAMPSRNSLLPLMLGTSIGVAAQALLLHLSARNADNVRLRLRLSFRSPHWRDVIRSTSVLVFGGVFVTLIPPLDQYFLAHSGDGAIATYGYAYRVLALLLGMGALAISRAILPILAEILAAKDFVRARDTAFKWSIIMLAVGAAGAAISWVLAPWIIALLFQRGAFTSEDTVAVTQLFRLGLLQLPFAFAAFVILQLLVSEARYRVLAFISIAIFVVKLGGNALLTPRYGAQGVVLATALMAFVNLLCYFWCLRTPVPEQGEPPRETATP</sequence>
<dbReference type="GO" id="GO:0015648">
    <property type="term" value="F:lipid-linked peptidoglycan transporter activity"/>
    <property type="evidence" value="ECO:0007669"/>
    <property type="project" value="TreeGrafter"/>
</dbReference>
<accession>R4X423</accession>
<proteinExistence type="inferred from homology"/>
<dbReference type="PATRIC" id="fig|758793.3.peg.5143"/>
<dbReference type="GO" id="GO:0009252">
    <property type="term" value="P:peptidoglycan biosynthetic process"/>
    <property type="evidence" value="ECO:0007669"/>
    <property type="project" value="UniProtKB-KW"/>
</dbReference>
<dbReference type="STRING" id="758793.BRPE64_CCDS08390"/>
<feature type="transmembrane region" description="Helical" evidence="10">
    <location>
        <begin position="436"/>
        <end position="457"/>
    </location>
</feature>
<dbReference type="Proteomes" id="UP000013966">
    <property type="component" value="Chromosome 3"/>
</dbReference>
<dbReference type="AlphaFoldDB" id="R4X423"/>
<feature type="transmembrane region" description="Helical" evidence="10">
    <location>
        <begin position="257"/>
        <end position="276"/>
    </location>
</feature>
<evidence type="ECO:0000256" key="10">
    <source>
        <dbReference type="SAM" id="Phobius"/>
    </source>
</evidence>
<evidence type="ECO:0000256" key="3">
    <source>
        <dbReference type="ARBA" id="ARBA00022692"/>
    </source>
</evidence>
<comment type="function">
    <text evidence="8">Involved in peptidoglycan biosynthesis. Transports lipid-linked peptidoglycan precursors from the inner to the outer leaflet of the cytoplasmic membrane.</text>
</comment>
<feature type="transmembrane region" description="Helical" evidence="10">
    <location>
        <begin position="382"/>
        <end position="404"/>
    </location>
</feature>
<dbReference type="PRINTS" id="PR01806">
    <property type="entry name" value="VIRFACTRMVIN"/>
</dbReference>
<feature type="transmembrane region" description="Helical" evidence="10">
    <location>
        <begin position="411"/>
        <end position="430"/>
    </location>
</feature>
<feature type="transmembrane region" description="Helical" evidence="10">
    <location>
        <begin position="296"/>
        <end position="320"/>
    </location>
</feature>
<evidence type="ECO:0000256" key="8">
    <source>
        <dbReference type="ARBA" id="ARBA00060041"/>
    </source>
</evidence>
<gene>
    <name evidence="11" type="ORF">BRPE64_CCDS08390</name>
</gene>
<dbReference type="InterPro" id="IPR051050">
    <property type="entry name" value="Lipid_II_flippase_MurJ/MviN"/>
</dbReference>
<dbReference type="GO" id="GO:0034204">
    <property type="term" value="P:lipid translocation"/>
    <property type="evidence" value="ECO:0007669"/>
    <property type="project" value="TreeGrafter"/>
</dbReference>
<reference evidence="11 12" key="2">
    <citation type="journal article" date="2018" name="Int. J. Syst. Evol. Microbiol.">
        <title>Burkholderia insecticola sp. nov., a gut symbiotic bacterium of the bean bug Riptortus pedestris.</title>
        <authorList>
            <person name="Takeshita K."/>
            <person name="Tamaki H."/>
            <person name="Ohbayashi T."/>
            <person name="Meng X.-Y."/>
            <person name="Sone T."/>
            <person name="Mitani Y."/>
            <person name="Peeters C."/>
            <person name="Kikuchi Y."/>
            <person name="Vandamme P."/>
        </authorList>
    </citation>
    <scope>NUCLEOTIDE SEQUENCE [LARGE SCALE GENOMIC DNA]</scope>
    <source>
        <strain evidence="11">RPE64</strain>
    </source>
</reference>